<dbReference type="EMBL" id="JARHTQ010000005">
    <property type="protein sequence ID" value="MDF2256093.1"/>
    <property type="molecule type" value="Genomic_DNA"/>
</dbReference>
<dbReference type="RefSeq" id="WP_275811664.1">
    <property type="nucleotide sequence ID" value="NZ_BAAANM010000015.1"/>
</dbReference>
<accession>A0ABT5YX90</accession>
<organism evidence="1 2">
    <name type="scientific">Streptantibioticus ferralitis</name>
    <dbReference type="NCBI Taxonomy" id="236510"/>
    <lineage>
        <taxon>Bacteria</taxon>
        <taxon>Bacillati</taxon>
        <taxon>Actinomycetota</taxon>
        <taxon>Actinomycetes</taxon>
        <taxon>Kitasatosporales</taxon>
        <taxon>Streptomycetaceae</taxon>
        <taxon>Streptantibioticus</taxon>
    </lineage>
</organism>
<comment type="caution">
    <text evidence="1">The sequence shown here is derived from an EMBL/GenBank/DDBJ whole genome shotgun (WGS) entry which is preliminary data.</text>
</comment>
<keyword evidence="2" id="KW-1185">Reference proteome</keyword>
<gene>
    <name evidence="1" type="ORF">P2L57_10240</name>
</gene>
<sequence>MSPHQRCGSTAASASGSRLAAGIADALPGVPFDEGVHQFARLAAPPHTRCQPLWHITADKTADQLTGIGVPGTAGEG</sequence>
<evidence type="ECO:0000313" key="2">
    <source>
        <dbReference type="Proteomes" id="UP001220022"/>
    </source>
</evidence>
<evidence type="ECO:0000313" key="1">
    <source>
        <dbReference type="EMBL" id="MDF2256093.1"/>
    </source>
</evidence>
<reference evidence="1 2" key="1">
    <citation type="submission" date="2023-03" db="EMBL/GenBank/DDBJ databases">
        <title>Draft genome sequence of type strain Streptomyces ferralitis JCM 14344.</title>
        <authorList>
            <person name="Klaysubun C."/>
            <person name="Duangmal K."/>
        </authorList>
    </citation>
    <scope>NUCLEOTIDE SEQUENCE [LARGE SCALE GENOMIC DNA]</scope>
    <source>
        <strain evidence="1 2">JCM 14344</strain>
    </source>
</reference>
<name>A0ABT5YX90_9ACTN</name>
<dbReference type="Proteomes" id="UP001220022">
    <property type="component" value="Unassembled WGS sequence"/>
</dbReference>
<protein>
    <submittedName>
        <fullName evidence="1">Uncharacterized protein</fullName>
    </submittedName>
</protein>
<proteinExistence type="predicted"/>